<name>A0A815VN14_9BILA</name>
<dbReference type="AlphaFoldDB" id="A0A815VN14"/>
<gene>
    <name evidence="1" type="ORF">SEV965_LOCUS37726</name>
</gene>
<accession>A0A815VN14</accession>
<protein>
    <submittedName>
        <fullName evidence="1">Uncharacterized protein</fullName>
    </submittedName>
</protein>
<comment type="caution">
    <text evidence="1">The sequence shown here is derived from an EMBL/GenBank/DDBJ whole genome shotgun (WGS) entry which is preliminary data.</text>
</comment>
<organism evidence="1 2">
    <name type="scientific">Rotaria sordida</name>
    <dbReference type="NCBI Taxonomy" id="392033"/>
    <lineage>
        <taxon>Eukaryota</taxon>
        <taxon>Metazoa</taxon>
        <taxon>Spiralia</taxon>
        <taxon>Gnathifera</taxon>
        <taxon>Rotifera</taxon>
        <taxon>Eurotatoria</taxon>
        <taxon>Bdelloidea</taxon>
        <taxon>Philodinida</taxon>
        <taxon>Philodinidae</taxon>
        <taxon>Rotaria</taxon>
    </lineage>
</organism>
<reference evidence="1" key="1">
    <citation type="submission" date="2021-02" db="EMBL/GenBank/DDBJ databases">
        <authorList>
            <person name="Nowell W R."/>
        </authorList>
    </citation>
    <scope>NUCLEOTIDE SEQUENCE</scope>
</reference>
<dbReference type="EMBL" id="CAJNOU010008106">
    <property type="protein sequence ID" value="CAF1534378.1"/>
    <property type="molecule type" value="Genomic_DNA"/>
</dbReference>
<evidence type="ECO:0000313" key="2">
    <source>
        <dbReference type="Proteomes" id="UP000663889"/>
    </source>
</evidence>
<proteinExistence type="predicted"/>
<evidence type="ECO:0000313" key="1">
    <source>
        <dbReference type="EMBL" id="CAF1534378.1"/>
    </source>
</evidence>
<sequence>MIHHINENNLQIRPPNSSILSSVQYLYIESIEIDLLNLITVTPMLHTLECKIQNRSGILHNIYPRPMYLQQLRIDLHSYTWIQIAALLWSYPQLVYLVIIADDVNNDMADGFAWELLLKEIKHFEFKFEFSEYASREQPLSLDSFRSKFWLEEKKWFVTYDRSSNPNDYSVLYSNCSSIIVNPPHEIFGTLISETTASVPLSFFHVHRLAINDEYLKYPFLYSQPYILSSNDIDALCRSFPHIEQLDIDSTYITDLAQLLNRMKMTLTYIMIRQQYIVNDEQLITRQWIEQNTGLRNFHYKCTRGFYTYVRLWF</sequence>
<dbReference type="Proteomes" id="UP000663889">
    <property type="component" value="Unassembled WGS sequence"/>
</dbReference>